<dbReference type="InterPro" id="IPR006769">
    <property type="entry name" value="MCU_C"/>
</dbReference>
<evidence type="ECO:0000256" key="11">
    <source>
        <dbReference type="ARBA" id="ARBA00023128"/>
    </source>
</evidence>
<evidence type="ECO:0000256" key="16">
    <source>
        <dbReference type="ARBA" id="ARBA00044981"/>
    </source>
</evidence>
<keyword evidence="5" id="KW-0107">Calcium channel</keyword>
<gene>
    <name evidence="21" type="ORF">JR316_009430</name>
</gene>
<dbReference type="PANTHER" id="PTHR13462:SF10">
    <property type="entry name" value="CALCIUM UNIPORTER PROTEIN, MITOCHONDRIAL"/>
    <property type="match status" value="1"/>
</dbReference>
<evidence type="ECO:0000256" key="19">
    <source>
        <dbReference type="SAM" id="Phobius"/>
    </source>
</evidence>
<comment type="subunit">
    <text evidence="15">Homotetramer, assembles in a dimer or dimers configuration with two interfaces.</text>
</comment>
<evidence type="ECO:0000256" key="4">
    <source>
        <dbReference type="ARBA" id="ARBA00022568"/>
    </source>
</evidence>
<organism evidence="21">
    <name type="scientific">Psilocybe cubensis</name>
    <name type="common">Psychedelic mushroom</name>
    <name type="synonym">Stropharia cubensis</name>
    <dbReference type="NCBI Taxonomy" id="181762"/>
    <lineage>
        <taxon>Eukaryota</taxon>
        <taxon>Fungi</taxon>
        <taxon>Dikarya</taxon>
        <taxon>Basidiomycota</taxon>
        <taxon>Agaricomycotina</taxon>
        <taxon>Agaricomycetes</taxon>
        <taxon>Agaricomycetidae</taxon>
        <taxon>Agaricales</taxon>
        <taxon>Agaricineae</taxon>
        <taxon>Strophariaceae</taxon>
        <taxon>Psilocybe</taxon>
    </lineage>
</organism>
<keyword evidence="6 19" id="KW-0812">Transmembrane</keyword>
<keyword evidence="10" id="KW-0406">Ion transport</keyword>
<reference evidence="21" key="1">
    <citation type="submission" date="2021-02" db="EMBL/GenBank/DDBJ databases">
        <title>Psilocybe cubensis genome.</title>
        <authorList>
            <person name="Mckernan K.J."/>
            <person name="Crawford S."/>
            <person name="Trippe A."/>
            <person name="Kane L.T."/>
            <person name="Mclaughlin S."/>
        </authorList>
    </citation>
    <scope>NUCLEOTIDE SEQUENCE [LARGE SCALE GENOMIC DNA]</scope>
    <source>
        <strain evidence="21">MGC-MH-2018</strain>
    </source>
</reference>
<evidence type="ECO:0000256" key="8">
    <source>
        <dbReference type="ARBA" id="ARBA00022837"/>
    </source>
</evidence>
<evidence type="ECO:0000256" key="2">
    <source>
        <dbReference type="ARBA" id="ARBA00005653"/>
    </source>
</evidence>
<keyword evidence="12 19" id="KW-0472">Membrane</keyword>
<dbReference type="OrthoDB" id="278338at2759"/>
<feature type="compositionally biased region" description="Low complexity" evidence="18">
    <location>
        <begin position="106"/>
        <end position="115"/>
    </location>
</feature>
<dbReference type="AlphaFoldDB" id="A0A8H8CIB6"/>
<evidence type="ECO:0000256" key="17">
    <source>
        <dbReference type="ARBA" id="ARBA00045938"/>
    </source>
</evidence>
<comment type="caution">
    <text evidence="21">The sequence shown here is derived from an EMBL/GenBank/DDBJ whole genome shotgun (WGS) entry which is preliminary data.</text>
</comment>
<dbReference type="InterPro" id="IPR039055">
    <property type="entry name" value="MCU_fam"/>
</dbReference>
<keyword evidence="9 19" id="KW-1133">Transmembrane helix</keyword>
<keyword evidence="11" id="KW-0496">Mitochondrion</keyword>
<evidence type="ECO:0000256" key="1">
    <source>
        <dbReference type="ARBA" id="ARBA00004448"/>
    </source>
</evidence>
<protein>
    <recommendedName>
        <fullName evidence="16">Calcium uniporter protein, mitochondrial</fullName>
    </recommendedName>
</protein>
<dbReference type="GO" id="GO:1990246">
    <property type="term" value="C:uniplex complex"/>
    <property type="evidence" value="ECO:0007669"/>
    <property type="project" value="TreeGrafter"/>
</dbReference>
<evidence type="ECO:0000256" key="12">
    <source>
        <dbReference type="ARBA" id="ARBA00023136"/>
    </source>
</evidence>
<dbReference type="Pfam" id="PF04678">
    <property type="entry name" value="MCU"/>
    <property type="match status" value="1"/>
</dbReference>
<comment type="catalytic activity">
    <reaction evidence="14">
        <text>Ca(2+)(in) = Ca(2+)(out)</text>
        <dbReference type="Rhea" id="RHEA:29671"/>
        <dbReference type="ChEBI" id="CHEBI:29108"/>
    </reaction>
</comment>
<evidence type="ECO:0000256" key="6">
    <source>
        <dbReference type="ARBA" id="ARBA00022692"/>
    </source>
</evidence>
<keyword evidence="3" id="KW-0813">Transport</keyword>
<accession>A0A8H8CIB6</accession>
<dbReference type="GO" id="GO:0036444">
    <property type="term" value="P:calcium import into the mitochondrion"/>
    <property type="evidence" value="ECO:0007669"/>
    <property type="project" value="TreeGrafter"/>
</dbReference>
<keyword evidence="7" id="KW-0999">Mitochondrion inner membrane</keyword>
<name>A0A8H8CIB6_PSICU</name>
<feature type="region of interest" description="Disordered" evidence="18">
    <location>
        <begin position="298"/>
        <end position="350"/>
    </location>
</feature>
<feature type="compositionally biased region" description="Polar residues" evidence="18">
    <location>
        <begin position="341"/>
        <end position="350"/>
    </location>
</feature>
<evidence type="ECO:0000313" key="21">
    <source>
        <dbReference type="EMBL" id="KAG5165844.1"/>
    </source>
</evidence>
<evidence type="ECO:0000256" key="18">
    <source>
        <dbReference type="SAM" id="MobiDB-lite"/>
    </source>
</evidence>
<dbReference type="PANTHER" id="PTHR13462">
    <property type="entry name" value="CALCIUM UNIPORTER PROTEIN, MITOCHONDRIAL"/>
    <property type="match status" value="1"/>
</dbReference>
<feature type="compositionally biased region" description="Basic and acidic residues" evidence="18">
    <location>
        <begin position="303"/>
        <end position="331"/>
    </location>
</feature>
<evidence type="ECO:0000256" key="5">
    <source>
        <dbReference type="ARBA" id="ARBA00022673"/>
    </source>
</evidence>
<feature type="region of interest" description="Disordered" evidence="18">
    <location>
        <begin position="84"/>
        <end position="115"/>
    </location>
</feature>
<evidence type="ECO:0000259" key="20">
    <source>
        <dbReference type="Pfam" id="PF04678"/>
    </source>
</evidence>
<keyword evidence="4" id="KW-0109">Calcium transport</keyword>
<evidence type="ECO:0000256" key="10">
    <source>
        <dbReference type="ARBA" id="ARBA00023065"/>
    </source>
</evidence>
<keyword evidence="8" id="KW-0106">Calcium</keyword>
<dbReference type="EMBL" id="JAFIQS010000009">
    <property type="protein sequence ID" value="KAG5165844.1"/>
    <property type="molecule type" value="Genomic_DNA"/>
</dbReference>
<comment type="subcellular location">
    <subcellularLocation>
        <location evidence="1">Mitochondrion inner membrane</location>
        <topology evidence="1">Multi-pass membrane protein</topology>
    </subcellularLocation>
</comment>
<proteinExistence type="inferred from homology"/>
<evidence type="ECO:0000256" key="9">
    <source>
        <dbReference type="ARBA" id="ARBA00022989"/>
    </source>
</evidence>
<comment type="function">
    <text evidence="17">Highly selective calcium channel localized to the inner mitochondrial membrane, which mediates calcium uptake into the mitochondrial matrix. Mitochondrial calcium homeostasis plays key roles in cellular physiology and regulates ATP production, cytoplasmic calcium signals and activation of cell death pathways. Sufficient to operate as a pore-forming channel without the need of calcium-sensor or auxiliary subunit.</text>
</comment>
<evidence type="ECO:0000256" key="3">
    <source>
        <dbReference type="ARBA" id="ARBA00022448"/>
    </source>
</evidence>
<dbReference type="GO" id="GO:0015292">
    <property type="term" value="F:uniporter activity"/>
    <property type="evidence" value="ECO:0007669"/>
    <property type="project" value="TreeGrafter"/>
</dbReference>
<dbReference type="GO" id="GO:0005262">
    <property type="term" value="F:calcium channel activity"/>
    <property type="evidence" value="ECO:0007669"/>
    <property type="project" value="UniProtKB-KW"/>
</dbReference>
<keyword evidence="13" id="KW-0407">Ion channel</keyword>
<dbReference type="GO" id="GO:0051560">
    <property type="term" value="P:mitochondrial calcium ion homeostasis"/>
    <property type="evidence" value="ECO:0007669"/>
    <property type="project" value="InterPro"/>
</dbReference>
<evidence type="ECO:0000256" key="7">
    <source>
        <dbReference type="ARBA" id="ARBA00022792"/>
    </source>
</evidence>
<feature type="transmembrane region" description="Helical" evidence="19">
    <location>
        <begin position="162"/>
        <end position="182"/>
    </location>
</feature>
<comment type="similarity">
    <text evidence="2">Belongs to the MCU (TC 1.A.77) family.</text>
</comment>
<evidence type="ECO:0000256" key="14">
    <source>
        <dbReference type="ARBA" id="ARBA00036634"/>
    </source>
</evidence>
<sequence length="350" mass="39465">MSNAHPTVLLLHPSQPLSHVSQLIRSSLPSTSPTTTISFRGVSMPGRRPFQWSDSTELGDFLRDAARSSEFTICFTEPTDNSHIHLSSDPIRTPNDNGHKLENHSSSKSSSSQSNMVISIPSFKDRTRFLRTRLDQIQRQLGEMESLKAQCDHEAHRGARRMALGGFGTLVAYWAGVCRLTFWDYGWDIMEPITYLSGLSTVILGYLWFLYQGREVSYTSVLARSISKRRETLYKSHGLDIERWYELVDERKSLRATINRIAQDYEGGEIEDASDSNKSPESIPVELQEVIDKPLIASEETAESSKDALSHAHEDTQLDHSQDRKSNERTVDSPSEESENKGPSTSKSDR</sequence>
<evidence type="ECO:0000256" key="13">
    <source>
        <dbReference type="ARBA" id="ARBA00023303"/>
    </source>
</evidence>
<feature type="domain" description="Calcium uniporter protein C-terminal" evidence="20">
    <location>
        <begin position="97"/>
        <end position="247"/>
    </location>
</feature>
<evidence type="ECO:0000256" key="15">
    <source>
        <dbReference type="ARBA" id="ARBA00044966"/>
    </source>
</evidence>
<feature type="transmembrane region" description="Helical" evidence="19">
    <location>
        <begin position="194"/>
        <end position="211"/>
    </location>
</feature>